<dbReference type="SUPFAM" id="SSF143631">
    <property type="entry name" value="ApbE-like"/>
    <property type="match status" value="1"/>
</dbReference>
<keyword evidence="4" id="KW-0285">Flavoprotein</keyword>
<keyword evidence="8" id="KW-0460">Magnesium</keyword>
<protein>
    <recommendedName>
        <fullName evidence="3">FAD:protein FMN transferase</fullName>
        <ecNumber evidence="2">2.7.1.180</ecNumber>
    </recommendedName>
    <alternativeName>
        <fullName evidence="9">Flavin transferase</fullName>
    </alternativeName>
</protein>
<dbReference type="InterPro" id="IPR003374">
    <property type="entry name" value="ApbE-like_sf"/>
</dbReference>
<evidence type="ECO:0000313" key="11">
    <source>
        <dbReference type="EMBL" id="VAX42820.1"/>
    </source>
</evidence>
<gene>
    <name evidence="11" type="ORF">MNBD_PLANCTO03-1377</name>
</gene>
<dbReference type="InterPro" id="IPR024932">
    <property type="entry name" value="ApbE"/>
</dbReference>
<evidence type="ECO:0000256" key="8">
    <source>
        <dbReference type="ARBA" id="ARBA00022842"/>
    </source>
</evidence>
<evidence type="ECO:0000256" key="7">
    <source>
        <dbReference type="ARBA" id="ARBA00022827"/>
    </source>
</evidence>
<dbReference type="EC" id="2.7.1.180" evidence="2"/>
<accession>A0A3B1E2P9</accession>
<name>A0A3B1E2P9_9ZZZZ</name>
<dbReference type="Gene3D" id="3.10.520.10">
    <property type="entry name" value="ApbE-like domains"/>
    <property type="match status" value="1"/>
</dbReference>
<organism evidence="11">
    <name type="scientific">hydrothermal vent metagenome</name>
    <dbReference type="NCBI Taxonomy" id="652676"/>
    <lineage>
        <taxon>unclassified sequences</taxon>
        <taxon>metagenomes</taxon>
        <taxon>ecological metagenomes</taxon>
    </lineage>
</organism>
<dbReference type="GO" id="GO:0046872">
    <property type="term" value="F:metal ion binding"/>
    <property type="evidence" value="ECO:0007669"/>
    <property type="project" value="UniProtKB-KW"/>
</dbReference>
<keyword evidence="6" id="KW-0479">Metal-binding</keyword>
<sequence>MFLLCAAILGPGGCNSAGKTGLTRFTYAQIHMGSRARIILYAPDEPQARLAARAAYAKIAELDSILSDYRQDSEISRLCAGEMGEVGEWTPISADLFRVLERAEEISALTDGAFDCTIGPLSMLWRQARQQGELPPPARLAEARSRVGWHLVRLDRDTRSAALDADGMRIDFGAIGKGYAADRAVEVLRELGISRCLVDFGGDIAAGDPPPGETVWRIEIETGYGSGVRPVVLAARCGIATSGDIEQAVAIGGQRYSHILDPETGLGLTVPTAATVIAPDAATADALASAVCVLGPERTREIIDNLPGIGVRLVVAGRVFRYGEAVEQIPER</sequence>
<reference evidence="11" key="1">
    <citation type="submission" date="2018-06" db="EMBL/GenBank/DDBJ databases">
        <authorList>
            <person name="Zhirakovskaya E."/>
        </authorList>
    </citation>
    <scope>NUCLEOTIDE SEQUENCE</scope>
</reference>
<evidence type="ECO:0000256" key="4">
    <source>
        <dbReference type="ARBA" id="ARBA00022630"/>
    </source>
</evidence>
<evidence type="ECO:0000256" key="1">
    <source>
        <dbReference type="ARBA" id="ARBA00001946"/>
    </source>
</evidence>
<evidence type="ECO:0000256" key="3">
    <source>
        <dbReference type="ARBA" id="ARBA00016337"/>
    </source>
</evidence>
<evidence type="ECO:0000256" key="5">
    <source>
        <dbReference type="ARBA" id="ARBA00022679"/>
    </source>
</evidence>
<keyword evidence="7" id="KW-0274">FAD</keyword>
<dbReference type="GO" id="GO:0016740">
    <property type="term" value="F:transferase activity"/>
    <property type="evidence" value="ECO:0007669"/>
    <property type="project" value="UniProtKB-KW"/>
</dbReference>
<evidence type="ECO:0000256" key="6">
    <source>
        <dbReference type="ARBA" id="ARBA00022723"/>
    </source>
</evidence>
<dbReference type="PANTHER" id="PTHR30040">
    <property type="entry name" value="THIAMINE BIOSYNTHESIS LIPOPROTEIN APBE"/>
    <property type="match status" value="1"/>
</dbReference>
<evidence type="ECO:0000256" key="10">
    <source>
        <dbReference type="ARBA" id="ARBA00048540"/>
    </source>
</evidence>
<comment type="catalytic activity">
    <reaction evidence="10">
        <text>L-threonyl-[protein] + FAD = FMN-L-threonyl-[protein] + AMP + H(+)</text>
        <dbReference type="Rhea" id="RHEA:36847"/>
        <dbReference type="Rhea" id="RHEA-COMP:11060"/>
        <dbReference type="Rhea" id="RHEA-COMP:11061"/>
        <dbReference type="ChEBI" id="CHEBI:15378"/>
        <dbReference type="ChEBI" id="CHEBI:30013"/>
        <dbReference type="ChEBI" id="CHEBI:57692"/>
        <dbReference type="ChEBI" id="CHEBI:74257"/>
        <dbReference type="ChEBI" id="CHEBI:456215"/>
        <dbReference type="EC" id="2.7.1.180"/>
    </reaction>
</comment>
<proteinExistence type="predicted"/>
<evidence type="ECO:0000256" key="2">
    <source>
        <dbReference type="ARBA" id="ARBA00011955"/>
    </source>
</evidence>
<dbReference type="Pfam" id="PF02424">
    <property type="entry name" value="ApbE"/>
    <property type="match status" value="1"/>
</dbReference>
<dbReference type="AlphaFoldDB" id="A0A3B1E2P9"/>
<evidence type="ECO:0000256" key="9">
    <source>
        <dbReference type="ARBA" id="ARBA00031306"/>
    </source>
</evidence>
<dbReference type="PIRSF" id="PIRSF006268">
    <property type="entry name" value="ApbE"/>
    <property type="match status" value="1"/>
</dbReference>
<dbReference type="EMBL" id="UOGK01000757">
    <property type="protein sequence ID" value="VAX42820.1"/>
    <property type="molecule type" value="Genomic_DNA"/>
</dbReference>
<keyword evidence="5 11" id="KW-0808">Transferase</keyword>
<comment type="cofactor">
    <cofactor evidence="1">
        <name>Mg(2+)</name>
        <dbReference type="ChEBI" id="CHEBI:18420"/>
    </cofactor>
</comment>
<dbReference type="PANTHER" id="PTHR30040:SF2">
    <property type="entry name" value="FAD:PROTEIN FMN TRANSFERASE"/>
    <property type="match status" value="1"/>
</dbReference>